<comment type="caution">
    <text evidence="2">The sequence shown here is derived from an EMBL/GenBank/DDBJ whole genome shotgun (WGS) entry which is preliminary data.</text>
</comment>
<evidence type="ECO:0000313" key="2">
    <source>
        <dbReference type="EMBL" id="OGH70639.1"/>
    </source>
</evidence>
<dbReference type="Gene3D" id="2.160.20.10">
    <property type="entry name" value="Single-stranded right-handed beta-helix, Pectin lyase-like"/>
    <property type="match status" value="1"/>
</dbReference>
<protein>
    <recommendedName>
        <fullName evidence="1">DUF1565 domain-containing protein</fullName>
    </recommendedName>
</protein>
<accession>A0A1F6MG85</accession>
<dbReference type="InterPro" id="IPR011050">
    <property type="entry name" value="Pectin_lyase_fold/virulence"/>
</dbReference>
<proteinExistence type="predicted"/>
<dbReference type="Pfam" id="PF07602">
    <property type="entry name" value="DUF1565"/>
    <property type="match status" value="1"/>
</dbReference>
<dbReference type="EMBL" id="MFQE01000043">
    <property type="protein sequence ID" value="OGH70639.1"/>
    <property type="molecule type" value="Genomic_DNA"/>
</dbReference>
<organism evidence="2 3">
    <name type="scientific">Candidatus Magasanikbacteria bacterium RIFCSPHIGHO2_02_FULL_51_14</name>
    <dbReference type="NCBI Taxonomy" id="1798683"/>
    <lineage>
        <taxon>Bacteria</taxon>
        <taxon>Candidatus Magasanikiibacteriota</taxon>
    </lineage>
</organism>
<sequence length="263" mass="28963">MTLYKTKFFIKNVELRESELSGFQTNSDLGIQIADSDGIIDGLKNDNNIDHVIDHDGFLARIIDGNRSSQEIRDSKSLTVRNSLLVGRDYNWGDGIRFFGDGTNQVVIENNIFTGSPETPLPTRETFNQPLTRTPYGIHVTKGSFIIRGNTISGYPTAIHLGSGLSDGTITKATLSNNIVNNNGVGILTYSGGVGAIYDAGGGTFGSAGNNIFFNNIVYDLYHQNNATIYARYNDWHTDDPEELNERIYDRNDNPLSGDVILE</sequence>
<dbReference type="SUPFAM" id="SSF51126">
    <property type="entry name" value="Pectin lyase-like"/>
    <property type="match status" value="1"/>
</dbReference>
<dbReference type="STRING" id="1798683.A3C90_01805"/>
<dbReference type="AlphaFoldDB" id="A0A1F6MG85"/>
<dbReference type="InterPro" id="IPR011459">
    <property type="entry name" value="DUF1565"/>
</dbReference>
<dbReference type="InterPro" id="IPR012334">
    <property type="entry name" value="Pectin_lyas_fold"/>
</dbReference>
<evidence type="ECO:0000259" key="1">
    <source>
        <dbReference type="Pfam" id="PF07602"/>
    </source>
</evidence>
<evidence type="ECO:0000313" key="3">
    <source>
        <dbReference type="Proteomes" id="UP000177457"/>
    </source>
</evidence>
<feature type="domain" description="DUF1565" evidence="1">
    <location>
        <begin position="107"/>
        <end position="238"/>
    </location>
</feature>
<gene>
    <name evidence="2" type="ORF">A3C90_01805</name>
</gene>
<dbReference type="Proteomes" id="UP000177457">
    <property type="component" value="Unassembled WGS sequence"/>
</dbReference>
<name>A0A1F6MG85_9BACT</name>
<reference evidence="2 3" key="1">
    <citation type="journal article" date="2016" name="Nat. Commun.">
        <title>Thousands of microbial genomes shed light on interconnected biogeochemical processes in an aquifer system.</title>
        <authorList>
            <person name="Anantharaman K."/>
            <person name="Brown C.T."/>
            <person name="Hug L.A."/>
            <person name="Sharon I."/>
            <person name="Castelle C.J."/>
            <person name="Probst A.J."/>
            <person name="Thomas B.C."/>
            <person name="Singh A."/>
            <person name="Wilkins M.J."/>
            <person name="Karaoz U."/>
            <person name="Brodie E.L."/>
            <person name="Williams K.H."/>
            <person name="Hubbard S.S."/>
            <person name="Banfield J.F."/>
        </authorList>
    </citation>
    <scope>NUCLEOTIDE SEQUENCE [LARGE SCALE GENOMIC DNA]</scope>
</reference>